<dbReference type="AlphaFoldDB" id="A0AAW0BT54"/>
<keyword evidence="4" id="KW-1185">Reference proteome</keyword>
<keyword evidence="2" id="KW-0812">Transmembrane</keyword>
<evidence type="ECO:0000313" key="3">
    <source>
        <dbReference type="EMBL" id="KAK7029419.1"/>
    </source>
</evidence>
<dbReference type="EMBL" id="JAYKXP010000084">
    <property type="protein sequence ID" value="KAK7029419.1"/>
    <property type="molecule type" value="Genomic_DNA"/>
</dbReference>
<keyword evidence="2" id="KW-0472">Membrane</keyword>
<sequence length="206" mass="22653">MASSEHDRLASYFERSASSVQDYANKLEYEYARPTIKASKTYFDRFPVISTFLLAFAILSVLPVVLFVTSVTFVVVSVLVVVLGTGLVTIAGIAFFLLCLLIFALITNLCIAIFITGSLISLYLTARFIILVRERGQDGVRQWASETWEQAVLTVTKLPFTTDDDIDNTSEASSKSIVVVNSAGEVASQSNSPRQEEDTIKNEESS</sequence>
<feature type="transmembrane region" description="Helical" evidence="2">
    <location>
        <begin position="111"/>
        <end position="132"/>
    </location>
</feature>
<name>A0AAW0BT54_9AGAR</name>
<proteinExistence type="predicted"/>
<evidence type="ECO:0000313" key="4">
    <source>
        <dbReference type="Proteomes" id="UP001383192"/>
    </source>
</evidence>
<evidence type="ECO:0008006" key="5">
    <source>
        <dbReference type="Google" id="ProtNLM"/>
    </source>
</evidence>
<feature type="transmembrane region" description="Helical" evidence="2">
    <location>
        <begin position="48"/>
        <end position="68"/>
    </location>
</feature>
<feature type="compositionally biased region" description="Basic and acidic residues" evidence="1">
    <location>
        <begin position="194"/>
        <end position="206"/>
    </location>
</feature>
<protein>
    <recommendedName>
        <fullName evidence="5">Promethin</fullName>
    </recommendedName>
</protein>
<accession>A0AAW0BT54</accession>
<reference evidence="3 4" key="1">
    <citation type="submission" date="2024-01" db="EMBL/GenBank/DDBJ databases">
        <title>A draft genome for a cacao thread blight-causing isolate of Paramarasmius palmivorus.</title>
        <authorList>
            <person name="Baruah I.K."/>
            <person name="Bukari Y."/>
            <person name="Amoako-Attah I."/>
            <person name="Meinhardt L.W."/>
            <person name="Bailey B.A."/>
            <person name="Cohen S.P."/>
        </authorList>
    </citation>
    <scope>NUCLEOTIDE SEQUENCE [LARGE SCALE GENOMIC DNA]</scope>
    <source>
        <strain evidence="3 4">GH-12</strain>
    </source>
</reference>
<comment type="caution">
    <text evidence="3">The sequence shown here is derived from an EMBL/GenBank/DDBJ whole genome shotgun (WGS) entry which is preliminary data.</text>
</comment>
<keyword evidence="2" id="KW-1133">Transmembrane helix</keyword>
<dbReference type="Proteomes" id="UP001383192">
    <property type="component" value="Unassembled WGS sequence"/>
</dbReference>
<gene>
    <name evidence="3" type="ORF">VNI00_014673</name>
</gene>
<feature type="transmembrane region" description="Helical" evidence="2">
    <location>
        <begin position="75"/>
        <end position="105"/>
    </location>
</feature>
<dbReference type="Pfam" id="PF16015">
    <property type="entry name" value="Promethin"/>
    <property type="match status" value="1"/>
</dbReference>
<evidence type="ECO:0000256" key="2">
    <source>
        <dbReference type="SAM" id="Phobius"/>
    </source>
</evidence>
<organism evidence="3 4">
    <name type="scientific">Paramarasmius palmivorus</name>
    <dbReference type="NCBI Taxonomy" id="297713"/>
    <lineage>
        <taxon>Eukaryota</taxon>
        <taxon>Fungi</taxon>
        <taxon>Dikarya</taxon>
        <taxon>Basidiomycota</taxon>
        <taxon>Agaricomycotina</taxon>
        <taxon>Agaricomycetes</taxon>
        <taxon>Agaricomycetidae</taxon>
        <taxon>Agaricales</taxon>
        <taxon>Marasmiineae</taxon>
        <taxon>Marasmiaceae</taxon>
        <taxon>Paramarasmius</taxon>
    </lineage>
</organism>
<feature type="region of interest" description="Disordered" evidence="1">
    <location>
        <begin position="183"/>
        <end position="206"/>
    </location>
</feature>
<evidence type="ECO:0000256" key="1">
    <source>
        <dbReference type="SAM" id="MobiDB-lite"/>
    </source>
</evidence>